<organism evidence="1">
    <name type="scientific">Tanacetum cinerariifolium</name>
    <name type="common">Dalmatian daisy</name>
    <name type="synonym">Chrysanthemum cinerariifolium</name>
    <dbReference type="NCBI Taxonomy" id="118510"/>
    <lineage>
        <taxon>Eukaryota</taxon>
        <taxon>Viridiplantae</taxon>
        <taxon>Streptophyta</taxon>
        <taxon>Embryophyta</taxon>
        <taxon>Tracheophyta</taxon>
        <taxon>Spermatophyta</taxon>
        <taxon>Magnoliopsida</taxon>
        <taxon>eudicotyledons</taxon>
        <taxon>Gunneridae</taxon>
        <taxon>Pentapetalae</taxon>
        <taxon>asterids</taxon>
        <taxon>campanulids</taxon>
        <taxon>Asterales</taxon>
        <taxon>Asteraceae</taxon>
        <taxon>Asteroideae</taxon>
        <taxon>Anthemideae</taxon>
        <taxon>Anthemidinae</taxon>
        <taxon>Tanacetum</taxon>
    </lineage>
</organism>
<dbReference type="GO" id="GO:0008233">
    <property type="term" value="F:peptidase activity"/>
    <property type="evidence" value="ECO:0007669"/>
    <property type="project" value="UniProtKB-KW"/>
</dbReference>
<sequence length="248" mass="29202">MICVRTKGSGTSDVATKKQVEVEKSKVLKEKRKVKTSSNFYDRRINIFEPLFEEEMKLIEYIWSDSCPEGDIVFATKCLELECLWFLSLYPEIKVDATVIDAWSDVFNHEEKYKRNLLITSHVYYWTKMSPLYLVEDKNQVNERRNFFDENVAVILENSKKKNFNNVDLVSFFPCIKDLNHHYIICFDMKNAEIDIIDNINDDVEDIPERYGAYAMDLIDTFINYLEKHNHRSIIAIVNANPKQVPMT</sequence>
<dbReference type="Gene3D" id="3.40.395.10">
    <property type="entry name" value="Adenoviral Proteinase, Chain A"/>
    <property type="match status" value="1"/>
</dbReference>
<dbReference type="EMBL" id="BKCJ010000725">
    <property type="protein sequence ID" value="GEU35737.1"/>
    <property type="molecule type" value="Genomic_DNA"/>
</dbReference>
<dbReference type="AlphaFoldDB" id="A0A6L2JGK8"/>
<gene>
    <name evidence="1" type="ORF">Tci_007715</name>
</gene>
<protein>
    <submittedName>
        <fullName evidence="1">Ulp1 protease family, C-terminal catalytic domain-containing protein</fullName>
    </submittedName>
</protein>
<proteinExistence type="predicted"/>
<keyword evidence="1" id="KW-0645">Protease</keyword>
<evidence type="ECO:0000313" key="1">
    <source>
        <dbReference type="EMBL" id="GEU35737.1"/>
    </source>
</evidence>
<dbReference type="GO" id="GO:0006508">
    <property type="term" value="P:proteolysis"/>
    <property type="evidence" value="ECO:0007669"/>
    <property type="project" value="UniProtKB-KW"/>
</dbReference>
<reference evidence="1" key="1">
    <citation type="journal article" date="2019" name="Sci. Rep.">
        <title>Draft genome of Tanacetum cinerariifolium, the natural source of mosquito coil.</title>
        <authorList>
            <person name="Yamashiro T."/>
            <person name="Shiraishi A."/>
            <person name="Satake H."/>
            <person name="Nakayama K."/>
        </authorList>
    </citation>
    <scope>NUCLEOTIDE SEQUENCE</scope>
</reference>
<name>A0A6L2JGK8_TANCI</name>
<accession>A0A6L2JGK8</accession>
<keyword evidence="1" id="KW-0378">Hydrolase</keyword>
<comment type="caution">
    <text evidence="1">The sequence shown here is derived from an EMBL/GenBank/DDBJ whole genome shotgun (WGS) entry which is preliminary data.</text>
</comment>